<evidence type="ECO:0000313" key="3">
    <source>
        <dbReference type="Proteomes" id="UP000615446"/>
    </source>
</evidence>
<evidence type="ECO:0000256" key="1">
    <source>
        <dbReference type="SAM" id="Phobius"/>
    </source>
</evidence>
<name>A0A8H3R3G5_9GLOM</name>
<dbReference type="Proteomes" id="UP000615446">
    <property type="component" value="Unassembled WGS sequence"/>
</dbReference>
<protein>
    <submittedName>
        <fullName evidence="2">Uncharacterized protein</fullName>
    </submittedName>
</protein>
<feature type="transmembrane region" description="Helical" evidence="1">
    <location>
        <begin position="154"/>
        <end position="173"/>
    </location>
</feature>
<sequence>MTIGFQLIGRRETFNFICCILQLNTSQNLKFHIEWMSGGFIAYRVGGMDNGSGRGFTHITERRGGSNLGPIRLLVNKHVDTFRFSVIVILARNASITSDVQVKLTRSFTLVSKKKFKVSRNDKRTRRRRRKILIIENLEASLVIKNYFLGLRLALSIGVPVIDSVIIASLCFCTRRARQYNN</sequence>
<reference evidence="2" key="1">
    <citation type="submission" date="2019-10" db="EMBL/GenBank/DDBJ databases">
        <title>Conservation and host-specific expression of non-tandemly repeated heterogenous ribosome RNA gene in arbuscular mycorrhizal fungi.</title>
        <authorList>
            <person name="Maeda T."/>
            <person name="Kobayashi Y."/>
            <person name="Nakagawa T."/>
            <person name="Ezawa T."/>
            <person name="Yamaguchi K."/>
            <person name="Bino T."/>
            <person name="Nishimoto Y."/>
            <person name="Shigenobu S."/>
            <person name="Kawaguchi M."/>
        </authorList>
    </citation>
    <scope>NUCLEOTIDE SEQUENCE</scope>
    <source>
        <strain evidence="2">HR1</strain>
    </source>
</reference>
<dbReference type="EMBL" id="BLAL01000274">
    <property type="protein sequence ID" value="GES98779.1"/>
    <property type="molecule type" value="Genomic_DNA"/>
</dbReference>
<organism evidence="2 3">
    <name type="scientific">Rhizophagus clarus</name>
    <dbReference type="NCBI Taxonomy" id="94130"/>
    <lineage>
        <taxon>Eukaryota</taxon>
        <taxon>Fungi</taxon>
        <taxon>Fungi incertae sedis</taxon>
        <taxon>Mucoromycota</taxon>
        <taxon>Glomeromycotina</taxon>
        <taxon>Glomeromycetes</taxon>
        <taxon>Glomerales</taxon>
        <taxon>Glomeraceae</taxon>
        <taxon>Rhizophagus</taxon>
    </lineage>
</organism>
<gene>
    <name evidence="2" type="ORF">RCL2_002531500</name>
</gene>
<keyword evidence="1" id="KW-0812">Transmembrane</keyword>
<keyword evidence="1" id="KW-1133">Transmembrane helix</keyword>
<accession>A0A8H3R3G5</accession>
<comment type="caution">
    <text evidence="2">The sequence shown here is derived from an EMBL/GenBank/DDBJ whole genome shotgun (WGS) entry which is preliminary data.</text>
</comment>
<keyword evidence="1" id="KW-0472">Membrane</keyword>
<proteinExistence type="predicted"/>
<evidence type="ECO:0000313" key="2">
    <source>
        <dbReference type="EMBL" id="GES98779.1"/>
    </source>
</evidence>
<dbReference type="AlphaFoldDB" id="A0A8H3R3G5"/>